<gene>
    <name evidence="4" type="primary">arsN2</name>
    <name evidence="4" type="ORF">RY831_00230</name>
</gene>
<dbReference type="RefSeq" id="WP_326504325.1">
    <property type="nucleotide sequence ID" value="NZ_JAWIIV010000001.1"/>
</dbReference>
<name>A0ABU6J233_9BURK</name>
<dbReference type="EMBL" id="JAWIIV010000001">
    <property type="protein sequence ID" value="MEC4717568.1"/>
    <property type="molecule type" value="Genomic_DNA"/>
</dbReference>
<reference evidence="4 5" key="1">
    <citation type="submission" date="2023-10" db="EMBL/GenBank/DDBJ databases">
        <title>Noviherbaspirillum sp. CPCC 100848 genome assembly.</title>
        <authorList>
            <person name="Li X.Y."/>
            <person name="Fang X.M."/>
        </authorList>
    </citation>
    <scope>NUCLEOTIDE SEQUENCE [LARGE SCALE GENOMIC DNA]</scope>
    <source>
        <strain evidence="4 5">CPCC 100848</strain>
    </source>
</reference>
<dbReference type="Gene3D" id="3.40.630.30">
    <property type="match status" value="1"/>
</dbReference>
<dbReference type="SUPFAM" id="SSF55729">
    <property type="entry name" value="Acyl-CoA N-acyltransferases (Nat)"/>
    <property type="match status" value="1"/>
</dbReference>
<evidence type="ECO:0000256" key="1">
    <source>
        <dbReference type="ARBA" id="ARBA00022679"/>
    </source>
</evidence>
<keyword evidence="2" id="KW-0012">Acyltransferase</keyword>
<dbReference type="InterPro" id="IPR000182">
    <property type="entry name" value="GNAT_dom"/>
</dbReference>
<organism evidence="4 5">
    <name type="scientific">Noviherbaspirillum album</name>
    <dbReference type="NCBI Taxonomy" id="3080276"/>
    <lineage>
        <taxon>Bacteria</taxon>
        <taxon>Pseudomonadati</taxon>
        <taxon>Pseudomonadota</taxon>
        <taxon>Betaproteobacteria</taxon>
        <taxon>Burkholderiales</taxon>
        <taxon>Oxalobacteraceae</taxon>
        <taxon>Noviherbaspirillum</taxon>
    </lineage>
</organism>
<dbReference type="Proteomes" id="UP001352263">
    <property type="component" value="Unassembled WGS sequence"/>
</dbReference>
<keyword evidence="1" id="KW-0808">Transferase</keyword>
<evidence type="ECO:0000313" key="5">
    <source>
        <dbReference type="Proteomes" id="UP001352263"/>
    </source>
</evidence>
<accession>A0ABU6J233</accession>
<proteinExistence type="predicted"/>
<dbReference type="PROSITE" id="PS51186">
    <property type="entry name" value="GNAT"/>
    <property type="match status" value="1"/>
</dbReference>
<dbReference type="InterPro" id="IPR016181">
    <property type="entry name" value="Acyl_CoA_acyltransferase"/>
</dbReference>
<dbReference type="InterPro" id="IPR050832">
    <property type="entry name" value="Bact_Acetyltransf"/>
</dbReference>
<dbReference type="CDD" id="cd04301">
    <property type="entry name" value="NAT_SF"/>
    <property type="match status" value="1"/>
</dbReference>
<protein>
    <submittedName>
        <fullName evidence="4">Arsenic resistance N-acetyltransferase ArsN2</fullName>
    </submittedName>
</protein>
<dbReference type="Pfam" id="PF13508">
    <property type="entry name" value="Acetyltransf_7"/>
    <property type="match status" value="1"/>
</dbReference>
<evidence type="ECO:0000313" key="4">
    <source>
        <dbReference type="EMBL" id="MEC4717568.1"/>
    </source>
</evidence>
<evidence type="ECO:0000259" key="3">
    <source>
        <dbReference type="PROSITE" id="PS51186"/>
    </source>
</evidence>
<comment type="caution">
    <text evidence="4">The sequence shown here is derived from an EMBL/GenBank/DDBJ whole genome shotgun (WGS) entry which is preliminary data.</text>
</comment>
<dbReference type="NCBIfam" id="NF040501">
    <property type="entry name" value="resist_ArsN2"/>
    <property type="match status" value="1"/>
</dbReference>
<dbReference type="PANTHER" id="PTHR43877">
    <property type="entry name" value="AMINOALKYLPHOSPHONATE N-ACETYLTRANSFERASE-RELATED-RELATED"/>
    <property type="match status" value="1"/>
</dbReference>
<feature type="domain" description="N-acetyltransferase" evidence="3">
    <location>
        <begin position="2"/>
        <end position="145"/>
    </location>
</feature>
<sequence>MTSLRPATVHDLPAILDSLEEAGLPYQDLIAAHTVDFLIAAGGHSVLGIVGLERYGENALLRSLAVRPESRFTGLGTQLVDAIADQARRTGVETLYLLTTTAADFFGRRGYEVIDRAMAPSTLLQTTQFSSLCPSQAICMRRRLIQKS</sequence>
<evidence type="ECO:0000256" key="2">
    <source>
        <dbReference type="ARBA" id="ARBA00023315"/>
    </source>
</evidence>
<keyword evidence="5" id="KW-1185">Reference proteome</keyword>